<proteinExistence type="predicted"/>
<keyword evidence="4" id="KW-0378">Hydrolase</keyword>
<keyword evidence="2" id="KW-0472">Membrane</keyword>
<dbReference type="GO" id="GO:0016787">
    <property type="term" value="F:hydrolase activity"/>
    <property type="evidence" value="ECO:0007669"/>
    <property type="project" value="UniProtKB-KW"/>
</dbReference>
<evidence type="ECO:0000313" key="5">
    <source>
        <dbReference type="Proteomes" id="UP001595956"/>
    </source>
</evidence>
<organism evidence="4 5">
    <name type="scientific">Nocardioides caricicola</name>
    <dbReference type="NCBI Taxonomy" id="634770"/>
    <lineage>
        <taxon>Bacteria</taxon>
        <taxon>Bacillati</taxon>
        <taxon>Actinomycetota</taxon>
        <taxon>Actinomycetes</taxon>
        <taxon>Propionibacteriales</taxon>
        <taxon>Nocardioidaceae</taxon>
        <taxon>Nocardioides</taxon>
    </lineage>
</organism>
<protein>
    <submittedName>
        <fullName evidence="4">M23 family metallopeptidase</fullName>
        <ecNumber evidence="4">3.4.24.-</ecNumber>
    </submittedName>
</protein>
<dbReference type="PANTHER" id="PTHR21666:SF270">
    <property type="entry name" value="MUREIN HYDROLASE ACTIVATOR ENVC"/>
    <property type="match status" value="1"/>
</dbReference>
<dbReference type="RefSeq" id="WP_345176418.1">
    <property type="nucleotide sequence ID" value="NZ_BAABFQ010000006.1"/>
</dbReference>
<evidence type="ECO:0000256" key="1">
    <source>
        <dbReference type="SAM" id="MobiDB-lite"/>
    </source>
</evidence>
<dbReference type="EC" id="3.4.24.-" evidence="4"/>
<accession>A0ABW0MXH0</accession>
<dbReference type="Pfam" id="PF01551">
    <property type="entry name" value="Peptidase_M23"/>
    <property type="match status" value="1"/>
</dbReference>
<evidence type="ECO:0000256" key="2">
    <source>
        <dbReference type="SAM" id="Phobius"/>
    </source>
</evidence>
<dbReference type="PANTHER" id="PTHR21666">
    <property type="entry name" value="PEPTIDASE-RELATED"/>
    <property type="match status" value="1"/>
</dbReference>
<dbReference type="InterPro" id="IPR050570">
    <property type="entry name" value="Cell_wall_metabolism_enzyme"/>
</dbReference>
<dbReference type="Gene3D" id="2.70.70.10">
    <property type="entry name" value="Glucose Permease (Domain IIA)"/>
    <property type="match status" value="1"/>
</dbReference>
<feature type="compositionally biased region" description="Basic and acidic residues" evidence="1">
    <location>
        <begin position="81"/>
        <end position="94"/>
    </location>
</feature>
<feature type="transmembrane region" description="Helical" evidence="2">
    <location>
        <begin position="12"/>
        <end position="34"/>
    </location>
</feature>
<feature type="region of interest" description="Disordered" evidence="1">
    <location>
        <begin position="54"/>
        <end position="132"/>
    </location>
</feature>
<dbReference type="SUPFAM" id="SSF51261">
    <property type="entry name" value="Duplicated hybrid motif"/>
    <property type="match status" value="1"/>
</dbReference>
<gene>
    <name evidence="4" type="ORF">ACFPKY_04640</name>
</gene>
<keyword evidence="2" id="KW-1133">Transmembrane helix</keyword>
<comment type="caution">
    <text evidence="4">The sequence shown here is derived from an EMBL/GenBank/DDBJ whole genome shotgun (WGS) entry which is preliminary data.</text>
</comment>
<dbReference type="Proteomes" id="UP001595956">
    <property type="component" value="Unassembled WGS sequence"/>
</dbReference>
<dbReference type="CDD" id="cd12797">
    <property type="entry name" value="M23_peptidase"/>
    <property type="match status" value="1"/>
</dbReference>
<sequence length="287" mass="29859">MPDPSTDAVAAGSWFGLHTLFTALAVGAVTYVGFTGAQLAHLVMPDTPSAVAVADPPPLPAPPVAAAPSPEPSPTAAAEPSRSEKRTEKPEAKPSGRPSTAASPDVKPRATGKADRAPVAERKQPTSIQRARWADRQIAAMLRTMPPSPMSWFTGGATWVLPTTGYHLTARFGESGSHWSTTHTGLDFATSTGTPVRAATGGTVTFAGWDGSYGNKLEIRHPDGTETWYAHLSQLYVDEGTAVATGTVVGAVGATGNVTGPHLHFEIRSGDAPIDPYTALAQRGLHP</sequence>
<dbReference type="InterPro" id="IPR016047">
    <property type="entry name" value="M23ase_b-sheet_dom"/>
</dbReference>
<evidence type="ECO:0000313" key="4">
    <source>
        <dbReference type="EMBL" id="MFC5492371.1"/>
    </source>
</evidence>
<keyword evidence="5" id="KW-1185">Reference proteome</keyword>
<evidence type="ECO:0000259" key="3">
    <source>
        <dbReference type="Pfam" id="PF01551"/>
    </source>
</evidence>
<keyword evidence="2" id="KW-0812">Transmembrane</keyword>
<feature type="compositionally biased region" description="Pro residues" evidence="1">
    <location>
        <begin position="55"/>
        <end position="73"/>
    </location>
</feature>
<feature type="compositionally biased region" description="Basic and acidic residues" evidence="1">
    <location>
        <begin position="106"/>
        <end position="124"/>
    </location>
</feature>
<name>A0ABW0MXH0_9ACTN</name>
<reference evidence="5" key="1">
    <citation type="journal article" date="2019" name="Int. J. Syst. Evol. Microbiol.">
        <title>The Global Catalogue of Microorganisms (GCM) 10K type strain sequencing project: providing services to taxonomists for standard genome sequencing and annotation.</title>
        <authorList>
            <consortium name="The Broad Institute Genomics Platform"/>
            <consortium name="The Broad Institute Genome Sequencing Center for Infectious Disease"/>
            <person name="Wu L."/>
            <person name="Ma J."/>
        </authorList>
    </citation>
    <scope>NUCLEOTIDE SEQUENCE [LARGE SCALE GENOMIC DNA]</scope>
    <source>
        <strain evidence="5">KACC 13778</strain>
    </source>
</reference>
<dbReference type="EMBL" id="JBHSMD010000001">
    <property type="protein sequence ID" value="MFC5492371.1"/>
    <property type="molecule type" value="Genomic_DNA"/>
</dbReference>
<dbReference type="InterPro" id="IPR011055">
    <property type="entry name" value="Dup_hybrid_motif"/>
</dbReference>
<feature type="domain" description="M23ase beta-sheet core" evidence="3">
    <location>
        <begin position="182"/>
        <end position="276"/>
    </location>
</feature>